<dbReference type="SUPFAM" id="SSF53822">
    <property type="entry name" value="Periplasmic binding protein-like I"/>
    <property type="match status" value="1"/>
</dbReference>
<organism evidence="3">
    <name type="scientific">Bifidobacterium aquikefiricola</name>
    <dbReference type="NCBI Taxonomy" id="3059038"/>
    <lineage>
        <taxon>Bacteria</taxon>
        <taxon>Bacillati</taxon>
        <taxon>Actinomycetota</taxon>
        <taxon>Actinomycetes</taxon>
        <taxon>Bifidobacteriales</taxon>
        <taxon>Bifidobacteriaceae</taxon>
        <taxon>Bifidobacterium</taxon>
    </lineage>
</organism>
<reference evidence="3" key="1">
    <citation type="submission" date="2023-07" db="EMBL/GenBank/DDBJ databases">
        <title>Bifidobacterium aquikefiriaerophilum sp. nov. and Bifidobacterium eccum sp. nov., isolated from water kefir.</title>
        <authorList>
            <person name="Breselge S."/>
            <person name="Bellassi P."/>
            <person name="Barcenilla C."/>
            <person name="Alvarez-Ordonez A."/>
            <person name="Morelli L."/>
            <person name="Cotter P.D."/>
        </authorList>
    </citation>
    <scope>NUCLEOTIDE SEQUENCE</scope>
    <source>
        <strain evidence="3">WK041_4_12</strain>
    </source>
</reference>
<keyword evidence="2" id="KW-0732">Signal</keyword>
<feature type="region of interest" description="Disordered" evidence="1">
    <location>
        <begin position="407"/>
        <end position="438"/>
    </location>
</feature>
<dbReference type="KEGG" id="baqk:QN215_05515"/>
<evidence type="ECO:0000256" key="1">
    <source>
        <dbReference type="SAM" id="MobiDB-lite"/>
    </source>
</evidence>
<evidence type="ECO:0008006" key="4">
    <source>
        <dbReference type="Google" id="ProtNLM"/>
    </source>
</evidence>
<gene>
    <name evidence="3" type="ORF">QN215_05515</name>
</gene>
<accession>A0AB39U457</accession>
<evidence type="ECO:0000256" key="2">
    <source>
        <dbReference type="SAM" id="SignalP"/>
    </source>
</evidence>
<dbReference type="EMBL" id="CP129674">
    <property type="protein sequence ID" value="XDS43765.1"/>
    <property type="molecule type" value="Genomic_DNA"/>
</dbReference>
<dbReference type="Gene3D" id="3.40.50.2300">
    <property type="match status" value="3"/>
</dbReference>
<name>A0AB39U457_9BIFI</name>
<feature type="compositionally biased region" description="Low complexity" evidence="1">
    <location>
        <begin position="162"/>
        <end position="192"/>
    </location>
</feature>
<proteinExistence type="predicted"/>
<feature type="compositionally biased region" description="Low complexity" evidence="1">
    <location>
        <begin position="424"/>
        <end position="438"/>
    </location>
</feature>
<dbReference type="InterPro" id="IPR028082">
    <property type="entry name" value="Peripla_BP_I"/>
</dbReference>
<dbReference type="RefSeq" id="WP_369343359.1">
    <property type="nucleotide sequence ID" value="NZ_CP129674.1"/>
</dbReference>
<feature type="compositionally biased region" description="Basic and acidic residues" evidence="1">
    <location>
        <begin position="407"/>
        <end position="419"/>
    </location>
</feature>
<feature type="region of interest" description="Disordered" evidence="1">
    <location>
        <begin position="162"/>
        <end position="193"/>
    </location>
</feature>
<feature type="chain" id="PRO_5044205665" description="Periplasmic binding protein domain-containing protein" evidence="2">
    <location>
        <begin position="31"/>
        <end position="540"/>
    </location>
</feature>
<protein>
    <recommendedName>
        <fullName evidence="4">Periplasmic binding protein domain-containing protein</fullName>
    </recommendedName>
</protein>
<evidence type="ECO:0000313" key="3">
    <source>
        <dbReference type="EMBL" id="XDS43765.1"/>
    </source>
</evidence>
<dbReference type="PROSITE" id="PS51257">
    <property type="entry name" value="PROKAR_LIPOPROTEIN"/>
    <property type="match status" value="1"/>
</dbReference>
<dbReference type="AlphaFoldDB" id="A0AB39U457"/>
<sequence length="540" mass="56172">MNCIGKRLGHVIAMGLSLCLIATTFGCSSAPTPTKSSTSSTAVRGSVAMFVPADGVTFSEHTPLNKWATFTPEVQDALVTTEGFHKDAITTTASDSLDAQSRAVQDYVVGHVTSQSSGTSSASESFKPSQETIIIAPVAANDDAIRQYGDYVDQHVGWNETTADASSASSSPSGSDSSSPSPTPSSSGDDGPMLAQRAAGERLVAALRLAQRSGMHVIVVANTLQGFTPELFVRMATAREIGIVQAKQLVSKLALNSTSSENPKHIEVMIPVSRSADDDTDTDSAGNLFAKEAFAGIWSVLGTYYRDGRVTSPSNTLTASSTDSSWNDVVFDARKTSSAQTALASRLGKTPEGQDVPATINGVLAMNDFVASGIIAELKKLGYTGSSSDINPQISISGIVGNIAGKHDLQKGKAPDPKRAPTQSSSDGSDSSAAADGKSSTAWPIITGYGSYVDNIPSIVDGLQWMTAIEDRKSLATDLAHATALLNAGGNLTSLTSIGQDTIEGTKVPTLSREQLVISASNLKSILLDKDYITPAEAGL</sequence>
<feature type="signal peptide" evidence="2">
    <location>
        <begin position="1"/>
        <end position="30"/>
    </location>
</feature>